<keyword evidence="5" id="KW-0472">Membrane</keyword>
<sequence length="226" mass="24247">MKQGILVWDLPVRIFHWSLVGCFALAWLTSESERYQGIHLLAGYLLLALIGLRLVWGLVGSRYARFPQFVRGPSAVLGYLRSLLGNKPEHHVGHNPAGALAIVLLLLLGLGTGISGWLHFNEIGVDVLEEVHEALASAMLALVAIHVLGVALSGWLHKENLVKAMFTGRKSGEAAAGISRAHGIIALLLVLVLGVLGWNLVQGTWPALMNPGAVGTGQDHHHGDDD</sequence>
<keyword evidence="8" id="KW-1185">Reference proteome</keyword>
<dbReference type="GO" id="GO:0009055">
    <property type="term" value="F:electron transfer activity"/>
    <property type="evidence" value="ECO:0007669"/>
    <property type="project" value="InterPro"/>
</dbReference>
<dbReference type="InterPro" id="IPR051542">
    <property type="entry name" value="Hydrogenase_cytochrome"/>
</dbReference>
<evidence type="ECO:0000256" key="5">
    <source>
        <dbReference type="ARBA" id="ARBA00023136"/>
    </source>
</evidence>
<dbReference type="AlphaFoldDB" id="A0A6S6XYI7"/>
<keyword evidence="2" id="KW-1003">Cell membrane</keyword>
<dbReference type="PANTHER" id="PTHR30485">
    <property type="entry name" value="NI/FE-HYDROGENASE 1 B-TYPE CYTOCHROME SUBUNIT"/>
    <property type="match status" value="1"/>
</dbReference>
<protein>
    <submittedName>
        <fullName evidence="7">Cytochrome B</fullName>
    </submittedName>
</protein>
<gene>
    <name evidence="7" type="ORF">DENOEST_2824</name>
</gene>
<dbReference type="SUPFAM" id="SSF81342">
    <property type="entry name" value="Transmembrane di-heme cytochromes"/>
    <property type="match status" value="1"/>
</dbReference>
<dbReference type="KEGG" id="doe:DENOEST_2824"/>
<dbReference type="PANTHER" id="PTHR30485:SF2">
    <property type="entry name" value="BLL0597 PROTEIN"/>
    <property type="match status" value="1"/>
</dbReference>
<evidence type="ECO:0000256" key="2">
    <source>
        <dbReference type="ARBA" id="ARBA00022475"/>
    </source>
</evidence>
<evidence type="ECO:0000313" key="8">
    <source>
        <dbReference type="Proteomes" id="UP000515733"/>
    </source>
</evidence>
<accession>A0A6S6XYI7</accession>
<dbReference type="InterPro" id="IPR016174">
    <property type="entry name" value="Di-haem_cyt_TM"/>
</dbReference>
<dbReference type="Pfam" id="PF01292">
    <property type="entry name" value="Ni_hydr_CYTB"/>
    <property type="match status" value="1"/>
</dbReference>
<dbReference type="Gene3D" id="1.20.950.20">
    <property type="entry name" value="Transmembrane di-heme cytochromes, Chain C"/>
    <property type="match status" value="1"/>
</dbReference>
<name>A0A6S6XYI7_9PROT</name>
<comment type="subcellular location">
    <subcellularLocation>
        <location evidence="1">Cell membrane</location>
        <topology evidence="1">Multi-pass membrane protein</topology>
    </subcellularLocation>
</comment>
<dbReference type="GO" id="GO:0020037">
    <property type="term" value="F:heme binding"/>
    <property type="evidence" value="ECO:0007669"/>
    <property type="project" value="TreeGrafter"/>
</dbReference>
<proteinExistence type="predicted"/>
<evidence type="ECO:0000256" key="1">
    <source>
        <dbReference type="ARBA" id="ARBA00004651"/>
    </source>
</evidence>
<organism evidence="7 8">
    <name type="scientific">Denitratisoma oestradiolicum</name>
    <dbReference type="NCBI Taxonomy" id="311182"/>
    <lineage>
        <taxon>Bacteria</taxon>
        <taxon>Pseudomonadati</taxon>
        <taxon>Pseudomonadota</taxon>
        <taxon>Betaproteobacteria</taxon>
        <taxon>Nitrosomonadales</taxon>
        <taxon>Sterolibacteriaceae</taxon>
        <taxon>Denitratisoma</taxon>
    </lineage>
</organism>
<dbReference type="RefSeq" id="WP_145771055.1">
    <property type="nucleotide sequence ID" value="NZ_LR778301.1"/>
</dbReference>
<dbReference type="GO" id="GO:0022904">
    <property type="term" value="P:respiratory electron transport chain"/>
    <property type="evidence" value="ECO:0007669"/>
    <property type="project" value="InterPro"/>
</dbReference>
<dbReference type="EMBL" id="LR778301">
    <property type="protein sequence ID" value="CAB1369983.1"/>
    <property type="molecule type" value="Genomic_DNA"/>
</dbReference>
<reference evidence="7 8" key="1">
    <citation type="submission" date="2020-03" db="EMBL/GenBank/DDBJ databases">
        <authorList>
            <consortium name="Genoscope - CEA"/>
            <person name="William W."/>
        </authorList>
    </citation>
    <scope>NUCLEOTIDE SEQUENCE [LARGE SCALE GENOMIC DNA]</scope>
    <source>
        <strain evidence="8">DSM 16959</strain>
    </source>
</reference>
<evidence type="ECO:0000256" key="3">
    <source>
        <dbReference type="ARBA" id="ARBA00022692"/>
    </source>
</evidence>
<keyword evidence="3" id="KW-0812">Transmembrane</keyword>
<dbReference type="OrthoDB" id="196472at2"/>
<dbReference type="GO" id="GO:0005886">
    <property type="term" value="C:plasma membrane"/>
    <property type="evidence" value="ECO:0007669"/>
    <property type="project" value="UniProtKB-SubCell"/>
</dbReference>
<dbReference type="InterPro" id="IPR011577">
    <property type="entry name" value="Cyt_b561_bac/Ni-Hgenase"/>
</dbReference>
<evidence type="ECO:0000313" key="7">
    <source>
        <dbReference type="EMBL" id="CAB1369983.1"/>
    </source>
</evidence>
<evidence type="ECO:0000259" key="6">
    <source>
        <dbReference type="Pfam" id="PF01292"/>
    </source>
</evidence>
<evidence type="ECO:0000256" key="4">
    <source>
        <dbReference type="ARBA" id="ARBA00022989"/>
    </source>
</evidence>
<dbReference type="Proteomes" id="UP000515733">
    <property type="component" value="Chromosome"/>
</dbReference>
<feature type="domain" description="Cytochrome b561 bacterial/Ni-hydrogenase" evidence="6">
    <location>
        <begin position="7"/>
        <end position="168"/>
    </location>
</feature>
<keyword evidence="4" id="KW-1133">Transmembrane helix</keyword>